<accession>A0ABY2INW9</accession>
<name>A0ABY2INW9_9MICO</name>
<dbReference type="RefSeq" id="WP_134446422.1">
    <property type="nucleotide sequence ID" value="NZ_SOFS01000016.1"/>
</dbReference>
<evidence type="ECO:0000313" key="2">
    <source>
        <dbReference type="Proteomes" id="UP000297604"/>
    </source>
</evidence>
<gene>
    <name evidence="1" type="ORF">E3O46_07325</name>
</gene>
<dbReference type="EMBL" id="SOFS01000016">
    <property type="protein sequence ID" value="TFC21394.1"/>
    <property type="molecule type" value="Genomic_DNA"/>
</dbReference>
<sequence>MSADVMALVMVSQSPNNFSDRDAAEAVIFYLSWRAACGCAFAGTRGRRDHELHASSGVCVNGVKLTRSRRPPNR</sequence>
<keyword evidence="2" id="KW-1185">Reference proteome</keyword>
<organism evidence="1 2">
    <name type="scientific">Cryobacterium glucosi</name>
    <dbReference type="NCBI Taxonomy" id="1259175"/>
    <lineage>
        <taxon>Bacteria</taxon>
        <taxon>Bacillati</taxon>
        <taxon>Actinomycetota</taxon>
        <taxon>Actinomycetes</taxon>
        <taxon>Micrococcales</taxon>
        <taxon>Microbacteriaceae</taxon>
        <taxon>Cryobacterium</taxon>
    </lineage>
</organism>
<evidence type="ECO:0000313" key="1">
    <source>
        <dbReference type="EMBL" id="TFC21394.1"/>
    </source>
</evidence>
<proteinExistence type="predicted"/>
<comment type="caution">
    <text evidence="1">The sequence shown here is derived from an EMBL/GenBank/DDBJ whole genome shotgun (WGS) entry which is preliminary data.</text>
</comment>
<dbReference type="Proteomes" id="UP000297604">
    <property type="component" value="Unassembled WGS sequence"/>
</dbReference>
<reference evidence="1 2" key="1">
    <citation type="submission" date="2019-03" db="EMBL/GenBank/DDBJ databases">
        <title>Genomics of glacier-inhabiting Cryobacterium strains.</title>
        <authorList>
            <person name="Liu Q."/>
            <person name="Xin Y.-H."/>
        </authorList>
    </citation>
    <scope>NUCLEOTIDE SEQUENCE [LARGE SCALE GENOMIC DNA]</scope>
    <source>
        <strain evidence="1 2">MDB1-5</strain>
    </source>
</reference>
<protein>
    <submittedName>
        <fullName evidence="1">Uncharacterized protein</fullName>
    </submittedName>
</protein>